<keyword evidence="2" id="KW-0521">NADP</keyword>
<evidence type="ECO:0008006" key="6">
    <source>
        <dbReference type="Google" id="ProtNLM"/>
    </source>
</evidence>
<sequence>MPHSTKQASVGPSKDMAPLPTSFTPVFIRNQFFTTIPLPTKTIYPDGAGQCAIVTGSNTGLGFEASRQLLALGLSHLIMGVRSVERGREAAKRLQAANPRATIDVWEVDMESYPSIRAFARRCREQVSGRIDSAILNAGIMRLQRVTCASGHESTMQVNHWGTSLLTLLLIPIIKEKTNAAGSPPTKPPVITVVNSVMAHLCKFPNKAMRPLLPTFDDDALSPFDANDRYGVSKLMGQMFLLELCERVQPVNGNPVINMVDPGLTKGTNLARDLTGVIRFFAQGFFKAAGRPVARGSATYIDAVLAKGPESHGCFLMNNKIAPLAGHYYSDKSLSALVWAETLQEPEFADAEDIVRSVQL</sequence>
<protein>
    <recommendedName>
        <fullName evidence="6">Short-chain dehydrogenase/reductase family protein</fullName>
    </recommendedName>
</protein>
<evidence type="ECO:0000313" key="4">
    <source>
        <dbReference type="EMBL" id="CAK7229000.1"/>
    </source>
</evidence>
<comment type="similarity">
    <text evidence="1">Belongs to the short-chain dehydrogenases/reductases (SDR) family.</text>
</comment>
<dbReference type="EMBL" id="CAWUHB010000047">
    <property type="protein sequence ID" value="CAK7229000.1"/>
    <property type="molecule type" value="Genomic_DNA"/>
</dbReference>
<name>A0ABP0CAD5_9PEZI</name>
<dbReference type="PRINTS" id="PR00081">
    <property type="entry name" value="GDHRDH"/>
</dbReference>
<proteinExistence type="inferred from homology"/>
<keyword evidence="5" id="KW-1185">Reference proteome</keyword>
<reference evidence="4 5" key="1">
    <citation type="submission" date="2024-01" db="EMBL/GenBank/DDBJ databases">
        <authorList>
            <person name="Allen C."/>
            <person name="Tagirdzhanova G."/>
        </authorList>
    </citation>
    <scope>NUCLEOTIDE SEQUENCE [LARGE SCALE GENOMIC DNA]</scope>
</reference>
<dbReference type="InterPro" id="IPR036291">
    <property type="entry name" value="NAD(P)-bd_dom_sf"/>
</dbReference>
<accession>A0ABP0CAD5</accession>
<dbReference type="Proteomes" id="UP001642405">
    <property type="component" value="Unassembled WGS sequence"/>
</dbReference>
<organism evidence="4 5">
    <name type="scientific">Sporothrix curviconia</name>
    <dbReference type="NCBI Taxonomy" id="1260050"/>
    <lineage>
        <taxon>Eukaryota</taxon>
        <taxon>Fungi</taxon>
        <taxon>Dikarya</taxon>
        <taxon>Ascomycota</taxon>
        <taxon>Pezizomycotina</taxon>
        <taxon>Sordariomycetes</taxon>
        <taxon>Sordariomycetidae</taxon>
        <taxon>Ophiostomatales</taxon>
        <taxon>Ophiostomataceae</taxon>
        <taxon>Sporothrix</taxon>
    </lineage>
</organism>
<gene>
    <name evidence="4" type="ORF">SCUCBS95973_007069</name>
</gene>
<evidence type="ECO:0000256" key="2">
    <source>
        <dbReference type="ARBA" id="ARBA00022857"/>
    </source>
</evidence>
<evidence type="ECO:0000256" key="3">
    <source>
        <dbReference type="ARBA" id="ARBA00023002"/>
    </source>
</evidence>
<dbReference type="SUPFAM" id="SSF51735">
    <property type="entry name" value="NAD(P)-binding Rossmann-fold domains"/>
    <property type="match status" value="1"/>
</dbReference>
<evidence type="ECO:0000313" key="5">
    <source>
        <dbReference type="Proteomes" id="UP001642405"/>
    </source>
</evidence>
<keyword evidence="3" id="KW-0560">Oxidoreductase</keyword>
<comment type="caution">
    <text evidence="4">The sequence shown here is derived from an EMBL/GenBank/DDBJ whole genome shotgun (WGS) entry which is preliminary data.</text>
</comment>
<evidence type="ECO:0000256" key="1">
    <source>
        <dbReference type="ARBA" id="ARBA00006484"/>
    </source>
</evidence>
<dbReference type="Gene3D" id="3.40.50.720">
    <property type="entry name" value="NAD(P)-binding Rossmann-like Domain"/>
    <property type="match status" value="1"/>
</dbReference>
<dbReference type="PANTHER" id="PTHR24320:SF252">
    <property type="entry name" value="DEHYDROGENASE_REDUCTASE FAMILY PROTEIN, PUTATIVE (AFU_ORTHOLOGUE AFUA_3G08550)-RELATED"/>
    <property type="match status" value="1"/>
</dbReference>
<dbReference type="InterPro" id="IPR002347">
    <property type="entry name" value="SDR_fam"/>
</dbReference>
<dbReference type="Pfam" id="PF00106">
    <property type="entry name" value="adh_short"/>
    <property type="match status" value="1"/>
</dbReference>
<dbReference type="PANTHER" id="PTHR24320">
    <property type="entry name" value="RETINOL DEHYDROGENASE"/>
    <property type="match status" value="1"/>
</dbReference>